<keyword evidence="3 4" id="KW-0961">Cell wall biogenesis/degradation</keyword>
<dbReference type="STRING" id="411463.EUBVEN_00657"/>
<comment type="cofactor">
    <cofactor evidence="6">
        <name>Mg(2+)</name>
        <dbReference type="ChEBI" id="CHEBI:18420"/>
    </cofactor>
    <cofactor evidence="6">
        <name>Mn(2+)</name>
        <dbReference type="ChEBI" id="CHEBI:29035"/>
    </cofactor>
    <text evidence="6">Binds 2 magnesium or manganese ions per subunit.</text>
</comment>
<dbReference type="SUPFAM" id="SSF52440">
    <property type="entry name" value="PreATP-grasp domain"/>
    <property type="match status" value="1"/>
</dbReference>
<dbReference type="eggNOG" id="COG1181">
    <property type="taxonomic scope" value="Bacteria"/>
</dbReference>
<comment type="function">
    <text evidence="4">Cell wall formation.</text>
</comment>
<name>A5Z4N0_9FIRM</name>
<dbReference type="SMART" id="SM01209">
    <property type="entry name" value="GARS_A"/>
    <property type="match status" value="1"/>
</dbReference>
<dbReference type="Gene3D" id="3.30.470.20">
    <property type="entry name" value="ATP-grasp fold, B domain"/>
    <property type="match status" value="1"/>
</dbReference>
<dbReference type="InterPro" id="IPR013815">
    <property type="entry name" value="ATP_grasp_subdomain_1"/>
</dbReference>
<evidence type="ECO:0000313" key="9">
    <source>
        <dbReference type="EMBL" id="EDM52129.1"/>
    </source>
</evidence>
<dbReference type="NCBIfam" id="TIGR01205">
    <property type="entry name" value="D_ala_D_alaTIGR"/>
    <property type="match status" value="1"/>
</dbReference>
<evidence type="ECO:0000256" key="7">
    <source>
        <dbReference type="PROSITE-ProRule" id="PRU00409"/>
    </source>
</evidence>
<feature type="active site" evidence="5">
    <location>
        <position position="184"/>
    </location>
</feature>
<feature type="binding site" evidence="6">
    <location>
        <position position="303"/>
    </location>
    <ligand>
        <name>Mg(2+)</name>
        <dbReference type="ChEBI" id="CHEBI:18420"/>
        <label>1</label>
    </ligand>
</feature>
<dbReference type="SUPFAM" id="SSF56059">
    <property type="entry name" value="Glutathione synthetase ATP-binding domain-like"/>
    <property type="match status" value="1"/>
</dbReference>
<dbReference type="GO" id="GO:0005524">
    <property type="term" value="F:ATP binding"/>
    <property type="evidence" value="ECO:0007669"/>
    <property type="project" value="UniProtKB-UniRule"/>
</dbReference>
<feature type="binding site" evidence="6">
    <location>
        <position position="303"/>
    </location>
    <ligand>
        <name>Mg(2+)</name>
        <dbReference type="ChEBI" id="CHEBI:18420"/>
        <label>2</label>
    </ligand>
</feature>
<dbReference type="GO" id="GO:0046872">
    <property type="term" value="F:metal ion binding"/>
    <property type="evidence" value="ECO:0007669"/>
    <property type="project" value="UniProtKB-KW"/>
</dbReference>
<evidence type="ECO:0000256" key="2">
    <source>
        <dbReference type="ARBA" id="ARBA00022598"/>
    </source>
</evidence>
<dbReference type="GO" id="GO:0005737">
    <property type="term" value="C:cytoplasm"/>
    <property type="evidence" value="ECO:0007669"/>
    <property type="project" value="UniProtKB-SubCell"/>
</dbReference>
<protein>
    <recommendedName>
        <fullName evidence="4">D-alanine--D-alanine ligase</fullName>
        <ecNumber evidence="4">6.3.2.4</ecNumber>
    </recommendedName>
    <alternativeName>
        <fullName evidence="4">D-Ala-D-Ala ligase</fullName>
    </alternativeName>
    <alternativeName>
        <fullName evidence="4">D-alanylalanine synthetase</fullName>
    </alternativeName>
</protein>
<dbReference type="Proteomes" id="UP000006000">
    <property type="component" value="Unassembled WGS sequence"/>
</dbReference>
<feature type="active site" evidence="5">
    <location>
        <position position="17"/>
    </location>
</feature>
<comment type="pathway">
    <text evidence="4">Cell wall biogenesis; peptidoglycan biosynthesis.</text>
</comment>
<dbReference type="InterPro" id="IPR011127">
    <property type="entry name" value="Dala_Dala_lig_N"/>
</dbReference>
<comment type="caution">
    <text evidence="9">The sequence shown here is derived from an EMBL/GenBank/DDBJ whole genome shotgun (WGS) entry which is preliminary data.</text>
</comment>
<dbReference type="GO" id="GO:0071555">
    <property type="term" value="P:cell wall organization"/>
    <property type="evidence" value="ECO:0007669"/>
    <property type="project" value="UniProtKB-KW"/>
</dbReference>
<keyword evidence="6" id="KW-0460">Magnesium</keyword>
<reference evidence="9 10" key="2">
    <citation type="submission" date="2007-04" db="EMBL/GenBank/DDBJ databases">
        <title>Draft genome sequence of Eubacterium ventriosum (ATCC 27560).</title>
        <authorList>
            <person name="Sudarsanam P."/>
            <person name="Ley R."/>
            <person name="Guruge J."/>
            <person name="Turnbaugh P.J."/>
            <person name="Mahowald M."/>
            <person name="Liep D."/>
            <person name="Gordon J."/>
        </authorList>
    </citation>
    <scope>NUCLEOTIDE SEQUENCE [LARGE SCALE GENOMIC DNA]</scope>
    <source>
        <strain evidence="9 10">ATCC 27560</strain>
    </source>
</reference>
<dbReference type="EC" id="6.3.2.4" evidence="4"/>
<comment type="catalytic activity">
    <reaction evidence="4">
        <text>2 D-alanine + ATP = D-alanyl-D-alanine + ADP + phosphate + H(+)</text>
        <dbReference type="Rhea" id="RHEA:11224"/>
        <dbReference type="ChEBI" id="CHEBI:15378"/>
        <dbReference type="ChEBI" id="CHEBI:30616"/>
        <dbReference type="ChEBI" id="CHEBI:43474"/>
        <dbReference type="ChEBI" id="CHEBI:57416"/>
        <dbReference type="ChEBI" id="CHEBI:57822"/>
        <dbReference type="ChEBI" id="CHEBI:456216"/>
        <dbReference type="EC" id="6.3.2.4"/>
    </reaction>
</comment>
<keyword evidence="2 4" id="KW-0436">Ligase</keyword>
<dbReference type="AlphaFoldDB" id="A5Z4N0"/>
<dbReference type="PANTHER" id="PTHR23132">
    <property type="entry name" value="D-ALANINE--D-ALANINE LIGASE"/>
    <property type="match status" value="1"/>
</dbReference>
<keyword evidence="7" id="KW-0067">ATP-binding</keyword>
<dbReference type="EMBL" id="AAVL02000028">
    <property type="protein sequence ID" value="EDM52129.1"/>
    <property type="molecule type" value="Genomic_DNA"/>
</dbReference>
<feature type="binding site" evidence="6">
    <location>
        <position position="290"/>
    </location>
    <ligand>
        <name>Mg(2+)</name>
        <dbReference type="ChEBI" id="CHEBI:18420"/>
        <label>1</label>
    </ligand>
</feature>
<organism evidence="9 10">
    <name type="scientific">Eubacterium ventriosum ATCC 27560</name>
    <dbReference type="NCBI Taxonomy" id="411463"/>
    <lineage>
        <taxon>Bacteria</taxon>
        <taxon>Bacillati</taxon>
        <taxon>Bacillota</taxon>
        <taxon>Clostridia</taxon>
        <taxon>Eubacteriales</taxon>
        <taxon>Eubacteriaceae</taxon>
        <taxon>Eubacterium</taxon>
    </lineage>
</organism>
<keyword evidence="6" id="KW-0464">Manganese</keyword>
<evidence type="ECO:0000256" key="3">
    <source>
        <dbReference type="ARBA" id="ARBA00023316"/>
    </source>
</evidence>
<gene>
    <name evidence="4" type="primary">ddl</name>
    <name evidence="9" type="ORF">EUBVEN_00657</name>
</gene>
<dbReference type="UniPathway" id="UPA00219"/>
<comment type="similarity">
    <text evidence="1 4">Belongs to the D-alanine--D-alanine ligase family.</text>
</comment>
<evidence type="ECO:0000256" key="4">
    <source>
        <dbReference type="HAMAP-Rule" id="MF_00047"/>
    </source>
</evidence>
<keyword evidence="7" id="KW-0547">Nucleotide-binding</keyword>
<feature type="active site" evidence="5">
    <location>
        <position position="314"/>
    </location>
</feature>
<feature type="binding site" evidence="6">
    <location>
        <position position="305"/>
    </location>
    <ligand>
        <name>Mg(2+)</name>
        <dbReference type="ChEBI" id="CHEBI:18420"/>
        <label>2</label>
    </ligand>
</feature>
<dbReference type="Pfam" id="PF01820">
    <property type="entry name" value="Dala_Dala_lig_N"/>
    <property type="match status" value="1"/>
</dbReference>
<dbReference type="PIRSF" id="PIRSF039102">
    <property type="entry name" value="Ddl/VanB"/>
    <property type="match status" value="1"/>
</dbReference>
<dbReference type="Gene3D" id="3.40.50.20">
    <property type="match status" value="1"/>
</dbReference>
<comment type="subcellular location">
    <subcellularLocation>
        <location evidence="4">Cytoplasm</location>
    </subcellularLocation>
</comment>
<reference evidence="9 10" key="1">
    <citation type="submission" date="2007-03" db="EMBL/GenBank/DDBJ databases">
        <authorList>
            <person name="Fulton L."/>
            <person name="Clifton S."/>
            <person name="Fulton B."/>
            <person name="Xu J."/>
            <person name="Minx P."/>
            <person name="Pepin K.H."/>
            <person name="Johnson M."/>
            <person name="Thiruvilangam P."/>
            <person name="Bhonagiri V."/>
            <person name="Nash W.E."/>
            <person name="Mardis E.R."/>
            <person name="Wilson R.K."/>
        </authorList>
    </citation>
    <scope>NUCLEOTIDE SEQUENCE [LARGE SCALE GENOMIC DNA]</scope>
    <source>
        <strain evidence="9 10">ATCC 27560</strain>
    </source>
</reference>
<keyword evidence="4" id="KW-0963">Cytoplasm</keyword>
<proteinExistence type="inferred from homology"/>
<dbReference type="NCBIfam" id="NF002528">
    <property type="entry name" value="PRK01966.1-4"/>
    <property type="match status" value="1"/>
</dbReference>
<keyword evidence="4" id="KW-0133">Cell shape</keyword>
<dbReference type="PROSITE" id="PS50975">
    <property type="entry name" value="ATP_GRASP"/>
    <property type="match status" value="1"/>
</dbReference>
<dbReference type="GO" id="GO:0008716">
    <property type="term" value="F:D-alanine-D-alanine ligase activity"/>
    <property type="evidence" value="ECO:0007669"/>
    <property type="project" value="UniProtKB-UniRule"/>
</dbReference>
<feature type="domain" description="ATP-grasp" evidence="8">
    <location>
        <begin position="142"/>
        <end position="336"/>
    </location>
</feature>
<evidence type="ECO:0000313" key="10">
    <source>
        <dbReference type="Proteomes" id="UP000006000"/>
    </source>
</evidence>
<dbReference type="InterPro" id="IPR011761">
    <property type="entry name" value="ATP-grasp"/>
</dbReference>
<dbReference type="InterPro" id="IPR005905">
    <property type="entry name" value="D_ala_D_ala"/>
</dbReference>
<dbReference type="PANTHER" id="PTHR23132:SF23">
    <property type="entry name" value="D-ALANINE--D-ALANINE LIGASE B"/>
    <property type="match status" value="1"/>
</dbReference>
<accession>A5Z4N0</accession>
<keyword evidence="4" id="KW-0573">Peptidoglycan synthesis</keyword>
<evidence type="ECO:0000256" key="5">
    <source>
        <dbReference type="PIRSR" id="PIRSR039102-1"/>
    </source>
</evidence>
<evidence type="ECO:0000259" key="8">
    <source>
        <dbReference type="PROSITE" id="PS50975"/>
    </source>
</evidence>
<evidence type="ECO:0000256" key="6">
    <source>
        <dbReference type="PIRSR" id="PIRSR039102-3"/>
    </source>
</evidence>
<dbReference type="HAMAP" id="MF_00047">
    <property type="entry name" value="Dala_Dala_lig"/>
    <property type="match status" value="1"/>
</dbReference>
<sequence>MEFKMNIVVLCGGNSTEREVSINSGSMVCEALRKKNHNAILMDVYFGLEDIDIFEKSASKYDVESVKKNIQSLSDKVSEDRRSFFGNNVIEICQKADIVFMALHGKNGEDGKCQAAFDLYGIKYTGSGHLASAIGMDKGVTKQIFMSKGVPTAKSVWIKKGESTDLKDYGMKVPVVVKACNGGSSVGVVLVHQESEYEDAVKTCFELDNQILVEDFIKGREFSIGVINKKALPVVEIIPRDGWYDYKNKYNGATEEVCPANLNDELTKKIQKVAEDACNAIGCEPYARADVMMDADGNMFCLEVNTLPGMTATSLVPQEAKAVGMDFPTLCDYLVELSLKKNN</sequence>
<dbReference type="NCBIfam" id="NF002378">
    <property type="entry name" value="PRK01372.1"/>
    <property type="match status" value="1"/>
</dbReference>
<keyword evidence="6" id="KW-0479">Metal-binding</keyword>
<dbReference type="Pfam" id="PF07478">
    <property type="entry name" value="Dala_Dala_lig_C"/>
    <property type="match status" value="1"/>
</dbReference>
<dbReference type="InterPro" id="IPR016185">
    <property type="entry name" value="PreATP-grasp_dom_sf"/>
</dbReference>
<dbReference type="GO" id="GO:0009252">
    <property type="term" value="P:peptidoglycan biosynthetic process"/>
    <property type="evidence" value="ECO:0007669"/>
    <property type="project" value="UniProtKB-UniRule"/>
</dbReference>
<dbReference type="InterPro" id="IPR011095">
    <property type="entry name" value="Dala_Dala_lig_C"/>
</dbReference>
<evidence type="ECO:0000256" key="1">
    <source>
        <dbReference type="ARBA" id="ARBA00010871"/>
    </source>
</evidence>
<dbReference type="Gene3D" id="3.30.1490.20">
    <property type="entry name" value="ATP-grasp fold, A domain"/>
    <property type="match status" value="1"/>
</dbReference>
<dbReference type="GO" id="GO:0008360">
    <property type="term" value="P:regulation of cell shape"/>
    <property type="evidence" value="ECO:0007669"/>
    <property type="project" value="UniProtKB-KW"/>
</dbReference>
<dbReference type="HOGENOM" id="CLU_039268_1_1_9"/>